<dbReference type="Gene3D" id="2.40.30.130">
    <property type="match status" value="1"/>
</dbReference>
<name>J3A0Z4_9EURY</name>
<dbReference type="OrthoDB" id="11392at2157"/>
<dbReference type="GO" id="GO:0004813">
    <property type="term" value="F:alanine-tRNA ligase activity"/>
    <property type="evidence" value="ECO:0007669"/>
    <property type="project" value="InterPro"/>
</dbReference>
<reference evidence="11 12" key="1">
    <citation type="journal article" date="2012" name="J. Bacteriol.">
        <title>Draft Genome Sequence of the Extremely Halophilic Archaeon Halogranum salarium B-1T.</title>
        <authorList>
            <person name="Kim K.K."/>
            <person name="Lee K.C."/>
            <person name="Lee J.S."/>
        </authorList>
    </citation>
    <scope>NUCLEOTIDE SEQUENCE [LARGE SCALE GENOMIC DNA]</scope>
    <source>
        <strain evidence="11 12">B-1</strain>
    </source>
</reference>
<evidence type="ECO:0000256" key="1">
    <source>
        <dbReference type="ARBA" id="ARBA00008226"/>
    </source>
</evidence>
<dbReference type="InterPro" id="IPR012947">
    <property type="entry name" value="tRNA_SAD"/>
</dbReference>
<dbReference type="InterPro" id="IPR018165">
    <property type="entry name" value="Ala-tRNA-synth_IIc_core"/>
</dbReference>
<evidence type="ECO:0000256" key="3">
    <source>
        <dbReference type="ARBA" id="ARBA00022598"/>
    </source>
</evidence>
<feature type="domain" description="Alanyl-transfer RNA synthetases family profile" evidence="10">
    <location>
        <begin position="1"/>
        <end position="249"/>
    </location>
</feature>
<dbReference type="GO" id="GO:0005524">
    <property type="term" value="F:ATP binding"/>
    <property type="evidence" value="ECO:0007669"/>
    <property type="project" value="UniProtKB-KW"/>
</dbReference>
<dbReference type="PATRIC" id="fig|1210908.3.peg.2321"/>
<evidence type="ECO:0000256" key="9">
    <source>
        <dbReference type="ARBA" id="ARBA00023146"/>
    </source>
</evidence>
<evidence type="ECO:0000259" key="10">
    <source>
        <dbReference type="PROSITE" id="PS50860"/>
    </source>
</evidence>
<keyword evidence="7" id="KW-0694">RNA-binding</keyword>
<evidence type="ECO:0000256" key="6">
    <source>
        <dbReference type="ARBA" id="ARBA00022840"/>
    </source>
</evidence>
<dbReference type="InterPro" id="IPR018163">
    <property type="entry name" value="Thr/Ala-tRNA-synth_IIc_edit"/>
</dbReference>
<dbReference type="PANTHER" id="PTHR11777:SF9">
    <property type="entry name" value="ALANINE--TRNA LIGASE, CYTOPLASMIC"/>
    <property type="match status" value="1"/>
</dbReference>
<keyword evidence="8" id="KW-0648">Protein biosynthesis</keyword>
<dbReference type="InterPro" id="IPR009000">
    <property type="entry name" value="Transl_B-barrel_sf"/>
</dbReference>
<evidence type="ECO:0000313" key="12">
    <source>
        <dbReference type="Proteomes" id="UP000007813"/>
    </source>
</evidence>
<keyword evidence="5" id="KW-0862">Zinc</keyword>
<dbReference type="InterPro" id="IPR018164">
    <property type="entry name" value="Ala-tRNA-synth_IIc_N"/>
</dbReference>
<dbReference type="SUPFAM" id="SSF50447">
    <property type="entry name" value="Translation proteins"/>
    <property type="match status" value="1"/>
</dbReference>
<proteinExistence type="inferred from homology"/>
<dbReference type="GO" id="GO:0006419">
    <property type="term" value="P:alanyl-tRNA aminoacylation"/>
    <property type="evidence" value="ECO:0007669"/>
    <property type="project" value="InterPro"/>
</dbReference>
<keyword evidence="3" id="KW-0436">Ligase</keyword>
<protein>
    <submittedName>
        <fullName evidence="11">Threonyl/alanyl tRNA synthetase SAD</fullName>
    </submittedName>
</protein>
<dbReference type="InterPro" id="IPR050058">
    <property type="entry name" value="Ala-tRNA_ligase"/>
</dbReference>
<dbReference type="InterPro" id="IPR003156">
    <property type="entry name" value="DHHA1_dom"/>
</dbReference>
<dbReference type="EMBL" id="ALJD01000006">
    <property type="protein sequence ID" value="EJN59003.1"/>
    <property type="molecule type" value="Genomic_DNA"/>
</dbReference>
<evidence type="ECO:0000256" key="2">
    <source>
        <dbReference type="ARBA" id="ARBA00022555"/>
    </source>
</evidence>
<gene>
    <name evidence="11" type="ORF">HSB1_24240</name>
</gene>
<comment type="similarity">
    <text evidence="1">Belongs to the class-II aminoacyl-tRNA synthetase family.</text>
</comment>
<evidence type="ECO:0000256" key="4">
    <source>
        <dbReference type="ARBA" id="ARBA00022741"/>
    </source>
</evidence>
<dbReference type="GO" id="GO:0002161">
    <property type="term" value="F:aminoacyl-tRNA deacylase activity"/>
    <property type="evidence" value="ECO:0007669"/>
    <property type="project" value="TreeGrafter"/>
</dbReference>
<dbReference type="PANTHER" id="PTHR11777">
    <property type="entry name" value="ALANYL-TRNA SYNTHETASE"/>
    <property type="match status" value="1"/>
</dbReference>
<organism evidence="11 12">
    <name type="scientific">Halogranum salarium B-1</name>
    <dbReference type="NCBI Taxonomy" id="1210908"/>
    <lineage>
        <taxon>Archaea</taxon>
        <taxon>Methanobacteriati</taxon>
        <taxon>Methanobacteriota</taxon>
        <taxon>Stenosarchaea group</taxon>
        <taxon>Halobacteria</taxon>
        <taxon>Halobacteriales</taxon>
        <taxon>Haloferacaceae</taxon>
    </lineage>
</organism>
<dbReference type="Pfam" id="PF07973">
    <property type="entry name" value="tRNA_SAD"/>
    <property type="match status" value="1"/>
</dbReference>
<evidence type="ECO:0000256" key="8">
    <source>
        <dbReference type="ARBA" id="ARBA00022917"/>
    </source>
</evidence>
<dbReference type="eggNOG" id="arCOG01255">
    <property type="taxonomic scope" value="Archaea"/>
</dbReference>
<accession>J3A0Z4</accession>
<dbReference type="Gene3D" id="3.30.980.10">
    <property type="entry name" value="Threonyl-trna Synthetase, Chain A, domain 2"/>
    <property type="match status" value="1"/>
</dbReference>
<dbReference type="Pfam" id="PF02272">
    <property type="entry name" value="DHHA1"/>
    <property type="match status" value="1"/>
</dbReference>
<dbReference type="GO" id="GO:0000049">
    <property type="term" value="F:tRNA binding"/>
    <property type="evidence" value="ECO:0007669"/>
    <property type="project" value="UniProtKB-KW"/>
</dbReference>
<keyword evidence="9 11" id="KW-0030">Aminoacyl-tRNA synthetase</keyword>
<comment type="caution">
    <text evidence="11">The sequence shown here is derived from an EMBL/GenBank/DDBJ whole genome shotgun (WGS) entry which is preliminary data.</text>
</comment>
<dbReference type="Pfam" id="PF01411">
    <property type="entry name" value="tRNA-synt_2c"/>
    <property type="match status" value="1"/>
</dbReference>
<evidence type="ECO:0000313" key="11">
    <source>
        <dbReference type="EMBL" id="EJN59003.1"/>
    </source>
</evidence>
<dbReference type="AlphaFoldDB" id="J3A0Z4"/>
<dbReference type="Gene3D" id="3.10.310.40">
    <property type="match status" value="1"/>
</dbReference>
<dbReference type="PROSITE" id="PS50860">
    <property type="entry name" value="AA_TRNA_LIGASE_II_ALA"/>
    <property type="match status" value="1"/>
</dbReference>
<keyword evidence="2" id="KW-0820">tRNA-binding</keyword>
<evidence type="ECO:0000256" key="7">
    <source>
        <dbReference type="ARBA" id="ARBA00022884"/>
    </source>
</evidence>
<keyword evidence="4" id="KW-0547">Nucleotide-binding</keyword>
<dbReference type="SUPFAM" id="SSF55186">
    <property type="entry name" value="ThrRS/AlaRS common domain"/>
    <property type="match status" value="1"/>
</dbReference>
<dbReference type="Proteomes" id="UP000007813">
    <property type="component" value="Unassembled WGS sequence"/>
</dbReference>
<keyword evidence="6" id="KW-0067">ATP-binding</keyword>
<dbReference type="RefSeq" id="WP_009367506.1">
    <property type="nucleotide sequence ID" value="NZ_ALJD01000006.1"/>
</dbReference>
<evidence type="ECO:0000256" key="5">
    <source>
        <dbReference type="ARBA" id="ARBA00022833"/>
    </source>
</evidence>
<sequence length="400" mass="41886">MPQSLAPSDPTVREFEATVASVDGPDVVLDDTYFYAESGGQPADRGTLAGTTVTDVQHRDGDVVHTLESAPDLSAGDTAVGVVDDAFRTYCMRAHTASHALYGAGREYLDDLGYGGFNIDSEKVRVDFETSTDIDDETLVDLERLVNRVVWDSLSVSWEEVPVEEARSREDVAFNVKTEEGVFSDSDTVRIVTIGDSDTPFDVAACGGTHVSNTGEIGPVHLLGRSNPGEGLTRVEFAVGPTAIDRRAEERRATLSTARELGTSVSKMPEMARNLRAKTESLEAELSDLKRGVLAARLAGLDAVERDGVTWRVGTVDGFGPNDVGDAAKDVVGDGTDVVVVAGQEGSTFVVVASTGDVAAGDVVTELTDAFGGGGGGGPTFAQGGGLDADPSAVVDAVRR</sequence>
<dbReference type="SMART" id="SM00863">
    <property type="entry name" value="tRNA_SAD"/>
    <property type="match status" value="1"/>
</dbReference>